<name>A0AAW1Z2B0_CULAL</name>
<feature type="compositionally biased region" description="Basic and acidic residues" evidence="1">
    <location>
        <begin position="628"/>
        <end position="638"/>
    </location>
</feature>
<feature type="region of interest" description="Disordered" evidence="1">
    <location>
        <begin position="408"/>
        <end position="428"/>
    </location>
</feature>
<feature type="compositionally biased region" description="Basic and acidic residues" evidence="1">
    <location>
        <begin position="342"/>
        <end position="352"/>
    </location>
</feature>
<dbReference type="EMBL" id="JAWDJR010000021">
    <property type="protein sequence ID" value="KAK9954848.1"/>
    <property type="molecule type" value="Genomic_DNA"/>
</dbReference>
<gene>
    <name evidence="2" type="ORF">ABG768_014767</name>
</gene>
<organism evidence="2 3">
    <name type="scientific">Culter alburnus</name>
    <name type="common">Topmouth culter</name>
    <dbReference type="NCBI Taxonomy" id="194366"/>
    <lineage>
        <taxon>Eukaryota</taxon>
        <taxon>Metazoa</taxon>
        <taxon>Chordata</taxon>
        <taxon>Craniata</taxon>
        <taxon>Vertebrata</taxon>
        <taxon>Euteleostomi</taxon>
        <taxon>Actinopterygii</taxon>
        <taxon>Neopterygii</taxon>
        <taxon>Teleostei</taxon>
        <taxon>Ostariophysi</taxon>
        <taxon>Cypriniformes</taxon>
        <taxon>Xenocyprididae</taxon>
        <taxon>Xenocypridinae</taxon>
        <taxon>Culter</taxon>
    </lineage>
</organism>
<feature type="region of interest" description="Disordered" evidence="1">
    <location>
        <begin position="325"/>
        <end position="358"/>
    </location>
</feature>
<feature type="region of interest" description="Disordered" evidence="1">
    <location>
        <begin position="513"/>
        <end position="540"/>
    </location>
</feature>
<evidence type="ECO:0000313" key="3">
    <source>
        <dbReference type="Proteomes" id="UP001479290"/>
    </source>
</evidence>
<dbReference type="PANTHER" id="PTHR24099:SF7">
    <property type="entry name" value="CARDIOMYOPATHY-ASSOCIATED PROTEIN 5"/>
    <property type="match status" value="1"/>
</dbReference>
<feature type="region of interest" description="Disordered" evidence="1">
    <location>
        <begin position="1"/>
        <end position="28"/>
    </location>
</feature>
<feature type="region of interest" description="Disordered" evidence="1">
    <location>
        <begin position="570"/>
        <end position="664"/>
    </location>
</feature>
<dbReference type="GO" id="GO:0005737">
    <property type="term" value="C:cytoplasm"/>
    <property type="evidence" value="ECO:0007669"/>
    <property type="project" value="TreeGrafter"/>
</dbReference>
<feature type="compositionally biased region" description="Polar residues" evidence="1">
    <location>
        <begin position="590"/>
        <end position="602"/>
    </location>
</feature>
<sequence length="664" mass="73574">METMEIMDPESQMTALQDDTPAEEPEPLNDVLEDLSNSLREVVQDGAVKPKLHCLMMDPSFSMVTVQSEDSGIVWETASSRCSTPWASEFNAEPAYSPCASGTAGRIVFIMDEELMSRRKKKQRSEKTKTLPQVSREILAEAERPAMVEVSMPNVTPAEEHKTADLKEERLFSLVSEGSEILNIIASPKVSMVDEEESKGLEDNLYYLEETPTVKSTEIPDEPELDVHSETEKIPSVIPEPLVSFPHVQVPRRGATAEDYFEKFTLLDNQAPSGVAPVEEAQQQTEEKITQEEADNAPDVEPGPGVSSAVSMLDISGEDLDDVFYGGGGEPHSLDTAASVGEKGREPSKSSLKESGSALFGSEETVLTPIYLPEGPQKIIDLNLLEEPKALAFLYSDLYADAIGTRNKKDDDVESVTSEKSFHSQESDYGDRGYLEKFVLKVETQATENDFRRPEERHDPFSLTGFVECHTTEVENHGEELEEITDFFRNSASSSPCEPVEWMEREEEIEVVRTPRVTFKEPAPTRTEQRASDPQPFADDADFSEEFLPVEISDDCPAWEENLPTIIKDAAAKSTSTRTDAPKLKPKPVSDNSHIQAQNTVKPITPRHKPFLDLTPLLPVETEDEKETTEGEKEKENTSSEDAGSSSTKEEATDCSLSKAIPDL</sequence>
<protein>
    <recommendedName>
        <fullName evidence="4">Cardiomyopathy-associated protein 5</fullName>
    </recommendedName>
</protein>
<evidence type="ECO:0000256" key="1">
    <source>
        <dbReference type="SAM" id="MobiDB-lite"/>
    </source>
</evidence>
<dbReference type="InterPro" id="IPR050617">
    <property type="entry name" value="E3_ligase_FN3/SPRY"/>
</dbReference>
<keyword evidence="3" id="KW-1185">Reference proteome</keyword>
<feature type="region of interest" description="Disordered" evidence="1">
    <location>
        <begin position="271"/>
        <end position="310"/>
    </location>
</feature>
<reference evidence="2 3" key="1">
    <citation type="submission" date="2024-05" db="EMBL/GenBank/DDBJ databases">
        <title>A high-quality chromosomal-level genome assembly of Topmouth culter (Culter alburnus).</title>
        <authorList>
            <person name="Zhao H."/>
        </authorList>
    </citation>
    <scope>NUCLEOTIDE SEQUENCE [LARGE SCALE GENOMIC DNA]</scope>
    <source>
        <strain evidence="2">CATC2023</strain>
        <tissue evidence="2">Muscle</tissue>
    </source>
</reference>
<proteinExistence type="predicted"/>
<evidence type="ECO:0008006" key="4">
    <source>
        <dbReference type="Google" id="ProtNLM"/>
    </source>
</evidence>
<dbReference type="AlphaFoldDB" id="A0AAW1Z2B0"/>
<comment type="caution">
    <text evidence="2">The sequence shown here is derived from an EMBL/GenBank/DDBJ whole genome shotgun (WGS) entry which is preliminary data.</text>
</comment>
<evidence type="ECO:0000313" key="2">
    <source>
        <dbReference type="EMBL" id="KAK9954848.1"/>
    </source>
</evidence>
<dbReference type="Proteomes" id="UP001479290">
    <property type="component" value="Unassembled WGS sequence"/>
</dbReference>
<accession>A0AAW1Z2B0</accession>
<dbReference type="PANTHER" id="PTHR24099">
    <property type="entry name" value="E3 UBIQUITIN-PROTEIN LIGASE TRIM36-RELATED"/>
    <property type="match status" value="1"/>
</dbReference>